<feature type="signal peptide" evidence="2">
    <location>
        <begin position="1"/>
        <end position="26"/>
    </location>
</feature>
<evidence type="ECO:0000313" key="3">
    <source>
        <dbReference type="EMBL" id="OAT85020.1"/>
    </source>
</evidence>
<keyword evidence="1" id="KW-0472">Membrane</keyword>
<keyword evidence="1" id="KW-1133">Transmembrane helix</keyword>
<gene>
    <name evidence="3" type="ORF">A6M21_07300</name>
</gene>
<evidence type="ECO:0000313" key="4">
    <source>
        <dbReference type="Proteomes" id="UP000078532"/>
    </source>
</evidence>
<name>A0A1B7LGE0_9FIRM</name>
<keyword evidence="4" id="KW-1185">Reference proteome</keyword>
<keyword evidence="2" id="KW-0732">Signal</keyword>
<evidence type="ECO:0000256" key="2">
    <source>
        <dbReference type="SAM" id="SignalP"/>
    </source>
</evidence>
<dbReference type="EMBL" id="LYVF01000085">
    <property type="protein sequence ID" value="OAT85020.1"/>
    <property type="molecule type" value="Genomic_DNA"/>
</dbReference>
<comment type="caution">
    <text evidence="3">The sequence shown here is derived from an EMBL/GenBank/DDBJ whole genome shotgun (WGS) entry which is preliminary data.</text>
</comment>
<sequence>MRFFSGGLLCAILAVFLLAAVTPAFADTAVGMKVLPGLGGLYKLNQPLALEVAVDNPGPGFTGTITVVQKGEQPGGRPDLPRVAINADVPANSSKQFRLVIPGELAFTRPVVQLVSGGRALAESRVEGAAVDGANRVILALGRDIAGGGLQAWLSEGPGAQTNLKYLSAAGLPANSLLLGTADVIMINPAAVAALNAQQVHAIKEWVNLGGTLVLFGGAGAGEGGAFAGVSPVLVTGNQMVDGKLGGLRSGGPLAVAAGRLVAGRALVVDDGVPVLARRQLGWGEVVYCGAAAGDLGGSARGVWSALLQNAVPVTGVDHSPPDSVTVPAAGVKNLPLRGFYPVMTQAANQLAGPSAYIPQLAGPPAPVLVLLWLAYTAAVGPLLYYLLRRSGRRDWAWALVPAGALVAAGGFYLFTPAVRIPGCLTQTLSVVDILSPDLAAVRSGASIVAAKGGELTVHVAPGFIAGPAVGYASGASPGLVQENGEQSTVGFGRVQYNSLRQVYAYGLQRNRGSIAGRLYLEGKRIKGDLVNKTGLDLRDCKLILGGRVIQAGSLPARGTLHIDEALAGSGPAPGNEALIAELIGGGGRRPGEPFFRERQMLGAGLRGDSPGPAGIQFTGWHDGAPGLFQVAGKDSRSKDYGLTLVEQAIELNVPAGRFYLPAGLVKPRTGELGYVSTPENGGKVSYGSIPLVYNIGGVLTGKQFKITALDIQYSSGQFDLPVEIYNYREDKWEQLPDGGRRITGAELSRYLSGNEVRLKVAGGSRGPYPVWPGLAVEGVVY</sequence>
<feature type="transmembrane region" description="Helical" evidence="1">
    <location>
        <begin position="368"/>
        <end position="388"/>
    </location>
</feature>
<proteinExistence type="predicted"/>
<dbReference type="InterPro" id="IPR029062">
    <property type="entry name" value="Class_I_gatase-like"/>
</dbReference>
<dbReference type="Gene3D" id="3.40.50.880">
    <property type="match status" value="1"/>
</dbReference>
<protein>
    <submittedName>
        <fullName evidence="3">Uncharacterized protein</fullName>
    </submittedName>
</protein>
<feature type="transmembrane region" description="Helical" evidence="1">
    <location>
        <begin position="395"/>
        <end position="415"/>
    </location>
</feature>
<keyword evidence="1" id="KW-0812">Transmembrane</keyword>
<dbReference type="Proteomes" id="UP000078532">
    <property type="component" value="Unassembled WGS sequence"/>
</dbReference>
<dbReference type="STRING" id="1838280.A6M21_07300"/>
<evidence type="ECO:0000256" key="1">
    <source>
        <dbReference type="SAM" id="Phobius"/>
    </source>
</evidence>
<organism evidence="3 4">
    <name type="scientific">Desulfotomaculum copahuensis</name>
    <dbReference type="NCBI Taxonomy" id="1838280"/>
    <lineage>
        <taxon>Bacteria</taxon>
        <taxon>Bacillati</taxon>
        <taxon>Bacillota</taxon>
        <taxon>Clostridia</taxon>
        <taxon>Eubacteriales</taxon>
        <taxon>Desulfotomaculaceae</taxon>
        <taxon>Desulfotomaculum</taxon>
    </lineage>
</organism>
<dbReference type="SUPFAM" id="SSF52317">
    <property type="entry name" value="Class I glutamine amidotransferase-like"/>
    <property type="match status" value="1"/>
</dbReference>
<dbReference type="AlphaFoldDB" id="A0A1B7LGE0"/>
<reference evidence="3 4" key="1">
    <citation type="submission" date="2016-04" db="EMBL/GenBank/DDBJ databases">
        <authorList>
            <person name="Evans L.H."/>
            <person name="Alamgir A."/>
            <person name="Owens N."/>
            <person name="Weber N.D."/>
            <person name="Virtaneva K."/>
            <person name="Barbian K."/>
            <person name="Babar A."/>
            <person name="Rosenke K."/>
        </authorList>
    </citation>
    <scope>NUCLEOTIDE SEQUENCE [LARGE SCALE GENOMIC DNA]</scope>
    <source>
        <strain evidence="3 4">LMa1</strain>
    </source>
</reference>
<feature type="chain" id="PRO_5008596923" evidence="2">
    <location>
        <begin position="27"/>
        <end position="782"/>
    </location>
</feature>
<accession>A0A1B7LGE0</accession>